<evidence type="ECO:0000313" key="1">
    <source>
        <dbReference type="EMBL" id="KAF1981288.1"/>
    </source>
</evidence>
<gene>
    <name evidence="1" type="ORF">K402DRAFT_238867</name>
</gene>
<accession>A0A6G1GKP5</accession>
<reference evidence="1" key="1">
    <citation type="journal article" date="2020" name="Stud. Mycol.">
        <title>101 Dothideomycetes genomes: a test case for predicting lifestyles and emergence of pathogens.</title>
        <authorList>
            <person name="Haridas S."/>
            <person name="Albert R."/>
            <person name="Binder M."/>
            <person name="Bloem J."/>
            <person name="Labutti K."/>
            <person name="Salamov A."/>
            <person name="Andreopoulos B."/>
            <person name="Baker S."/>
            <person name="Barry K."/>
            <person name="Bills G."/>
            <person name="Bluhm B."/>
            <person name="Cannon C."/>
            <person name="Castanera R."/>
            <person name="Culley D."/>
            <person name="Daum C."/>
            <person name="Ezra D."/>
            <person name="Gonzalez J."/>
            <person name="Henrissat B."/>
            <person name="Kuo A."/>
            <person name="Liang C."/>
            <person name="Lipzen A."/>
            <person name="Lutzoni F."/>
            <person name="Magnuson J."/>
            <person name="Mondo S."/>
            <person name="Nolan M."/>
            <person name="Ohm R."/>
            <person name="Pangilinan J."/>
            <person name="Park H.-J."/>
            <person name="Ramirez L."/>
            <person name="Alfaro M."/>
            <person name="Sun H."/>
            <person name="Tritt A."/>
            <person name="Yoshinaga Y."/>
            <person name="Zwiers L.-H."/>
            <person name="Turgeon B."/>
            <person name="Goodwin S."/>
            <person name="Spatafora J."/>
            <person name="Crous P."/>
            <person name="Grigoriev I."/>
        </authorList>
    </citation>
    <scope>NUCLEOTIDE SEQUENCE</scope>
    <source>
        <strain evidence="1">CBS 113979</strain>
    </source>
</reference>
<protein>
    <submittedName>
        <fullName evidence="1">Uncharacterized protein</fullName>
    </submittedName>
</protein>
<dbReference type="Proteomes" id="UP000800041">
    <property type="component" value="Unassembled WGS sequence"/>
</dbReference>
<proteinExistence type="predicted"/>
<evidence type="ECO:0000313" key="2">
    <source>
        <dbReference type="Proteomes" id="UP000800041"/>
    </source>
</evidence>
<dbReference type="EMBL" id="ML977202">
    <property type="protein sequence ID" value="KAF1981288.1"/>
    <property type="molecule type" value="Genomic_DNA"/>
</dbReference>
<name>A0A6G1GKP5_9PEZI</name>
<keyword evidence="2" id="KW-1185">Reference proteome</keyword>
<sequence length="106" mass="12725">MVLGPTWAFVHLPRFEERRWGTSRWSIFRGLSRVYIRSSLLFHFSFSPLRRPVFWTHGCCLSRSGIPTLLIREFYFQLITTSLFHASNADSFQIFSIKGMDWYWRI</sequence>
<dbReference type="AlphaFoldDB" id="A0A6G1GKP5"/>
<organism evidence="1 2">
    <name type="scientific">Aulographum hederae CBS 113979</name>
    <dbReference type="NCBI Taxonomy" id="1176131"/>
    <lineage>
        <taxon>Eukaryota</taxon>
        <taxon>Fungi</taxon>
        <taxon>Dikarya</taxon>
        <taxon>Ascomycota</taxon>
        <taxon>Pezizomycotina</taxon>
        <taxon>Dothideomycetes</taxon>
        <taxon>Pleosporomycetidae</taxon>
        <taxon>Aulographales</taxon>
        <taxon>Aulographaceae</taxon>
    </lineage>
</organism>